<evidence type="ECO:0000313" key="4">
    <source>
        <dbReference type="Proteomes" id="UP000501168"/>
    </source>
</evidence>
<proteinExistence type="inferred from homology"/>
<protein>
    <submittedName>
        <fullName evidence="3">BolA family transcriptional regulator</fullName>
    </submittedName>
</protein>
<evidence type="ECO:0000256" key="2">
    <source>
        <dbReference type="RuleBase" id="RU003860"/>
    </source>
</evidence>
<dbReference type="FunCoup" id="A0A6G9IE29">
    <property type="interactions" value="36"/>
</dbReference>
<dbReference type="SUPFAM" id="SSF82657">
    <property type="entry name" value="BolA-like"/>
    <property type="match status" value="1"/>
</dbReference>
<dbReference type="Proteomes" id="UP000501168">
    <property type="component" value="Chromosome"/>
</dbReference>
<sequence>MTNDEISQVLKNAVDLDEVHVSSEDGSHFQIIAVGEIFDTMSRVKKQQTIFTPLAAYIADNRIHAVSIKTYTPTEWRRERKLMGL</sequence>
<dbReference type="PIRSF" id="PIRSF003113">
    <property type="entry name" value="BolA"/>
    <property type="match status" value="1"/>
</dbReference>
<gene>
    <name evidence="3" type="ORF">IPMB12_11480</name>
</gene>
<dbReference type="PANTHER" id="PTHR46229">
    <property type="entry name" value="BOLA TRANSCRIPTION REGULATOR"/>
    <property type="match status" value="1"/>
</dbReference>
<dbReference type="PANTHER" id="PTHR46229:SF4">
    <property type="entry name" value="ACID STRESS PROTEIN IBAG"/>
    <property type="match status" value="1"/>
</dbReference>
<organism evidence="3 4">
    <name type="scientific">Zophobihabitans entericus</name>
    <dbReference type="NCBI Taxonomy" id="1635327"/>
    <lineage>
        <taxon>Bacteria</taxon>
        <taxon>Pseudomonadati</taxon>
        <taxon>Pseudomonadota</taxon>
        <taxon>Gammaproteobacteria</taxon>
        <taxon>Orbales</taxon>
        <taxon>Orbaceae</taxon>
        <taxon>Zophobihabitans</taxon>
    </lineage>
</organism>
<reference evidence="3 4" key="1">
    <citation type="submission" date="2020-03" db="EMBL/GenBank/DDBJ databases">
        <title>Complete genome sequence of Orbus sp. IPMB12 (BCRC 80908).</title>
        <authorList>
            <person name="Lo W.-S."/>
            <person name="Chang T.-H."/>
            <person name="Kuo C.-H."/>
        </authorList>
    </citation>
    <scope>NUCLEOTIDE SEQUENCE [LARGE SCALE GENOMIC DNA]</scope>
    <source>
        <strain evidence="3 4">IPMB12</strain>
    </source>
</reference>
<evidence type="ECO:0000256" key="1">
    <source>
        <dbReference type="ARBA" id="ARBA00005578"/>
    </source>
</evidence>
<name>A0A6G9IE29_9GAMM</name>
<dbReference type="AlphaFoldDB" id="A0A6G9IE29"/>
<dbReference type="KEGG" id="orb:IPMB12_11480"/>
<dbReference type="Gene3D" id="3.30.300.90">
    <property type="entry name" value="BolA-like"/>
    <property type="match status" value="1"/>
</dbReference>
<dbReference type="EMBL" id="CP050253">
    <property type="protein sequence ID" value="QIQ22496.1"/>
    <property type="molecule type" value="Genomic_DNA"/>
</dbReference>
<dbReference type="RefSeq" id="WP_166917792.1">
    <property type="nucleotide sequence ID" value="NZ_CP050253.1"/>
</dbReference>
<keyword evidence="4" id="KW-1185">Reference proteome</keyword>
<evidence type="ECO:0000313" key="3">
    <source>
        <dbReference type="EMBL" id="QIQ22496.1"/>
    </source>
</evidence>
<accession>A0A6G9IE29</accession>
<dbReference type="InterPro" id="IPR002634">
    <property type="entry name" value="BolA"/>
</dbReference>
<dbReference type="InterPro" id="IPR036065">
    <property type="entry name" value="BolA-like_sf"/>
</dbReference>
<dbReference type="InParanoid" id="A0A6G9IE29"/>
<dbReference type="Pfam" id="PF01722">
    <property type="entry name" value="BolA"/>
    <property type="match status" value="1"/>
</dbReference>
<comment type="similarity">
    <text evidence="1 2">Belongs to the BolA/IbaG family.</text>
</comment>
<dbReference type="InterPro" id="IPR050961">
    <property type="entry name" value="BolA/IbaG_stress_morph_reg"/>
</dbReference>